<organism evidence="9 10">
    <name type="scientific">Stephania japonica</name>
    <dbReference type="NCBI Taxonomy" id="461633"/>
    <lineage>
        <taxon>Eukaryota</taxon>
        <taxon>Viridiplantae</taxon>
        <taxon>Streptophyta</taxon>
        <taxon>Embryophyta</taxon>
        <taxon>Tracheophyta</taxon>
        <taxon>Spermatophyta</taxon>
        <taxon>Magnoliopsida</taxon>
        <taxon>Ranunculales</taxon>
        <taxon>Menispermaceae</taxon>
        <taxon>Menispermoideae</taxon>
        <taxon>Cissampelideae</taxon>
        <taxon>Stephania</taxon>
    </lineage>
</organism>
<evidence type="ECO:0000256" key="1">
    <source>
        <dbReference type="ARBA" id="ARBA00004123"/>
    </source>
</evidence>
<dbReference type="Proteomes" id="UP001417504">
    <property type="component" value="Unassembled WGS sequence"/>
</dbReference>
<feature type="compositionally biased region" description="Low complexity" evidence="7">
    <location>
        <begin position="175"/>
        <end position="191"/>
    </location>
</feature>
<evidence type="ECO:0000256" key="6">
    <source>
        <dbReference type="RuleBase" id="RU367028"/>
    </source>
</evidence>
<comment type="function">
    <text evidence="6">Transcriptional repressor that regulates multiple aspects of plant growth and development.</text>
</comment>
<keyword evidence="5 6" id="KW-0539">Nucleus</keyword>
<dbReference type="GO" id="GO:0045892">
    <property type="term" value="P:negative regulation of DNA-templated transcription"/>
    <property type="evidence" value="ECO:0007669"/>
    <property type="project" value="UniProtKB-UniRule"/>
</dbReference>
<keyword evidence="3 6" id="KW-0805">Transcription regulation</keyword>
<comment type="caution">
    <text evidence="9">The sequence shown here is derived from an EMBL/GenBank/DDBJ whole genome shotgun (WGS) entry which is preliminary data.</text>
</comment>
<evidence type="ECO:0000256" key="2">
    <source>
        <dbReference type="ARBA" id="ARBA00022491"/>
    </source>
</evidence>
<evidence type="ECO:0000259" key="8">
    <source>
        <dbReference type="PROSITE" id="PS51754"/>
    </source>
</evidence>
<evidence type="ECO:0000256" key="4">
    <source>
        <dbReference type="ARBA" id="ARBA00023163"/>
    </source>
</evidence>
<evidence type="ECO:0000313" key="9">
    <source>
        <dbReference type="EMBL" id="KAK9122858.1"/>
    </source>
</evidence>
<feature type="region of interest" description="Disordered" evidence="7">
    <location>
        <begin position="175"/>
        <end position="206"/>
    </location>
</feature>
<comment type="subcellular location">
    <subcellularLocation>
        <location evidence="1 6">Nucleus</location>
    </subcellularLocation>
</comment>
<accession>A0AAP0NXM6</accession>
<dbReference type="PANTHER" id="PTHR33057:SF26">
    <property type="entry name" value="TRANSCRIPTION REPRESSOR OFP13"/>
    <property type="match status" value="1"/>
</dbReference>
<reference evidence="9 10" key="1">
    <citation type="submission" date="2024-01" db="EMBL/GenBank/DDBJ databases">
        <title>Genome assemblies of Stephania.</title>
        <authorList>
            <person name="Yang L."/>
        </authorList>
    </citation>
    <scope>NUCLEOTIDE SEQUENCE [LARGE SCALE GENOMIC DNA]</scope>
    <source>
        <strain evidence="9">QJT</strain>
        <tissue evidence="9">Leaf</tissue>
    </source>
</reference>
<keyword evidence="4 6" id="KW-0804">Transcription</keyword>
<name>A0AAP0NXM6_9MAGN</name>
<dbReference type="PANTHER" id="PTHR33057">
    <property type="entry name" value="TRANSCRIPTION REPRESSOR OFP7-RELATED"/>
    <property type="match status" value="1"/>
</dbReference>
<evidence type="ECO:0000256" key="5">
    <source>
        <dbReference type="ARBA" id="ARBA00023242"/>
    </source>
</evidence>
<dbReference type="EMBL" id="JBBNAE010000005">
    <property type="protein sequence ID" value="KAK9122858.1"/>
    <property type="molecule type" value="Genomic_DNA"/>
</dbReference>
<gene>
    <name evidence="9" type="ORF">Sjap_012460</name>
</gene>
<keyword evidence="10" id="KW-1185">Reference proteome</keyword>
<dbReference type="AlphaFoldDB" id="A0AAP0NXM6"/>
<sequence>MSSWAWPSCKQPKTQSFRANGEDIFKTANSVFCDTVTTPESWFTNSSDYSTSFSSVSEEDSGAELVESVIRGVRSDRLFVEPGGESNSILEESKSGQGGNGVLFEESVVLALESDDPYVDFRTSMEEMVEAHGLKNWECLEELLCWYLRVNGKKNHGFIVGAFVDLLVALAVSPKSSSSSSSSPSLSSLPSVDDEDLKGKISSLQI</sequence>
<dbReference type="NCBIfam" id="TIGR01568">
    <property type="entry name" value="A_thal_3678"/>
    <property type="match status" value="1"/>
</dbReference>
<evidence type="ECO:0000256" key="7">
    <source>
        <dbReference type="SAM" id="MobiDB-lite"/>
    </source>
</evidence>
<dbReference type="GO" id="GO:0005634">
    <property type="term" value="C:nucleus"/>
    <property type="evidence" value="ECO:0007669"/>
    <property type="project" value="UniProtKB-SubCell"/>
</dbReference>
<protein>
    <recommendedName>
        <fullName evidence="6">Transcription repressor</fullName>
    </recommendedName>
    <alternativeName>
        <fullName evidence="6">Ovate family protein</fullName>
    </alternativeName>
</protein>
<feature type="domain" description="OVATE" evidence="8">
    <location>
        <begin position="110"/>
        <end position="169"/>
    </location>
</feature>
<keyword evidence="2 6" id="KW-0678">Repressor</keyword>
<evidence type="ECO:0000256" key="3">
    <source>
        <dbReference type="ARBA" id="ARBA00023015"/>
    </source>
</evidence>
<evidence type="ECO:0000313" key="10">
    <source>
        <dbReference type="Proteomes" id="UP001417504"/>
    </source>
</evidence>
<dbReference type="PROSITE" id="PS51754">
    <property type="entry name" value="OVATE"/>
    <property type="match status" value="1"/>
</dbReference>
<dbReference type="Pfam" id="PF04844">
    <property type="entry name" value="Ovate"/>
    <property type="match status" value="1"/>
</dbReference>
<proteinExistence type="predicted"/>
<dbReference type="InterPro" id="IPR038933">
    <property type="entry name" value="Ovate"/>
</dbReference>
<dbReference type="InterPro" id="IPR006458">
    <property type="entry name" value="Ovate_C"/>
</dbReference>